<evidence type="ECO:0000256" key="1">
    <source>
        <dbReference type="SAM" id="MobiDB-lite"/>
    </source>
</evidence>
<evidence type="ECO:0000313" key="4">
    <source>
        <dbReference type="Proteomes" id="UP000027222"/>
    </source>
</evidence>
<protein>
    <recommendedName>
        <fullName evidence="2">DUF6532 domain-containing protein</fullName>
    </recommendedName>
</protein>
<keyword evidence="4" id="KW-1185">Reference proteome</keyword>
<evidence type="ECO:0000259" key="2">
    <source>
        <dbReference type="Pfam" id="PF20149"/>
    </source>
</evidence>
<feature type="compositionally biased region" description="Basic and acidic residues" evidence="1">
    <location>
        <begin position="1"/>
        <end position="11"/>
    </location>
</feature>
<dbReference type="EMBL" id="KL142418">
    <property type="protein sequence ID" value="KDR67059.1"/>
    <property type="molecule type" value="Genomic_DNA"/>
</dbReference>
<accession>A0A067SH69</accession>
<dbReference type="HOGENOM" id="CLU_887260_0_0_1"/>
<feature type="domain" description="DUF6532" evidence="2">
    <location>
        <begin position="52"/>
        <end position="268"/>
    </location>
</feature>
<feature type="region of interest" description="Disordered" evidence="1">
    <location>
        <begin position="1"/>
        <end position="27"/>
    </location>
</feature>
<reference evidence="4" key="1">
    <citation type="journal article" date="2014" name="Proc. Natl. Acad. Sci. U.S.A.">
        <title>Extensive sampling of basidiomycete genomes demonstrates inadequacy of the white-rot/brown-rot paradigm for wood decay fungi.</title>
        <authorList>
            <person name="Riley R."/>
            <person name="Salamov A.A."/>
            <person name="Brown D.W."/>
            <person name="Nagy L.G."/>
            <person name="Floudas D."/>
            <person name="Held B.W."/>
            <person name="Levasseur A."/>
            <person name="Lombard V."/>
            <person name="Morin E."/>
            <person name="Otillar R."/>
            <person name="Lindquist E.A."/>
            <person name="Sun H."/>
            <person name="LaButti K.M."/>
            <person name="Schmutz J."/>
            <person name="Jabbour D."/>
            <person name="Luo H."/>
            <person name="Baker S.E."/>
            <person name="Pisabarro A.G."/>
            <person name="Walton J.D."/>
            <person name="Blanchette R.A."/>
            <person name="Henrissat B."/>
            <person name="Martin F."/>
            <person name="Cullen D."/>
            <person name="Hibbett D.S."/>
            <person name="Grigoriev I.V."/>
        </authorList>
    </citation>
    <scope>NUCLEOTIDE SEQUENCE [LARGE SCALE GENOMIC DNA]</scope>
    <source>
        <strain evidence="4">CBS 339.88</strain>
    </source>
</reference>
<name>A0A067SH69_GALM3</name>
<dbReference type="AlphaFoldDB" id="A0A067SH69"/>
<proteinExistence type="predicted"/>
<dbReference type="InterPro" id="IPR045341">
    <property type="entry name" value="DUF6532"/>
</dbReference>
<dbReference type="Pfam" id="PF20149">
    <property type="entry name" value="DUF6532"/>
    <property type="match status" value="1"/>
</dbReference>
<organism evidence="3 4">
    <name type="scientific">Galerina marginata (strain CBS 339.88)</name>
    <dbReference type="NCBI Taxonomy" id="685588"/>
    <lineage>
        <taxon>Eukaryota</taxon>
        <taxon>Fungi</taxon>
        <taxon>Dikarya</taxon>
        <taxon>Basidiomycota</taxon>
        <taxon>Agaricomycotina</taxon>
        <taxon>Agaricomycetes</taxon>
        <taxon>Agaricomycetidae</taxon>
        <taxon>Agaricales</taxon>
        <taxon>Agaricineae</taxon>
        <taxon>Strophariaceae</taxon>
        <taxon>Galerina</taxon>
    </lineage>
</organism>
<gene>
    <name evidence="3" type="ORF">GALMADRAFT_232274</name>
</gene>
<dbReference type="Proteomes" id="UP000027222">
    <property type="component" value="Unassembled WGS sequence"/>
</dbReference>
<sequence>MTEKEAMKFLDDESDDENDESPEEKWPKHARLDYKGALRVQNVLVRTVCRDAIKIIKKTLVTKHAWPKLHRAAAYRRYKDLQDRISKDDDFVKVIGKWVIDRLLHHRGNMHTVASDNIALFQLGVNEGCKDCVKALLDNDVYVYPGEWGVTEGGQPVWLKKSSATNVQIYLDQGLIQLIRDAYFATLTAFGYKFKDQYVSSHPSLPEPELPIPLVSLGATAFFAAIWEWREGKKLGKVKSDSKLKPLERFDGNLFKTVFDRHVETLTALQKKINTYHMIMSKIYSEVISDNDTQANLSTQIQGNALAVLDLSGLD</sequence>
<dbReference type="STRING" id="685588.A0A067SH69"/>
<dbReference type="OrthoDB" id="3225557at2759"/>
<feature type="compositionally biased region" description="Acidic residues" evidence="1">
    <location>
        <begin position="12"/>
        <end position="22"/>
    </location>
</feature>
<evidence type="ECO:0000313" key="3">
    <source>
        <dbReference type="EMBL" id="KDR67059.1"/>
    </source>
</evidence>